<dbReference type="PANTHER" id="PTHR46330">
    <property type="entry name" value="TUMOR NECROSIS FACTOR RECEPTOR SUPERFAMILY MEMBER 10B"/>
    <property type="match status" value="1"/>
</dbReference>
<feature type="disulfide bond" evidence="9">
    <location>
        <begin position="81"/>
        <end position="96"/>
    </location>
</feature>
<dbReference type="CDD" id="cd08315">
    <property type="entry name" value="Death_TRAILR_DR4_DR5"/>
    <property type="match status" value="1"/>
</dbReference>
<accession>A0A8V5H1C6</accession>
<evidence type="ECO:0000256" key="6">
    <source>
        <dbReference type="ARBA" id="ARBA00023157"/>
    </source>
</evidence>
<keyword evidence="2" id="KW-0053">Apoptosis</keyword>
<keyword evidence="4" id="KW-0677">Repeat</keyword>
<dbReference type="SUPFAM" id="SSF57586">
    <property type="entry name" value="TNF receptor-like"/>
    <property type="match status" value="2"/>
</dbReference>
<feature type="disulfide bond" evidence="9">
    <location>
        <begin position="102"/>
        <end position="120"/>
    </location>
</feature>
<keyword evidence="11" id="KW-1185">Reference proteome</keyword>
<dbReference type="Pfam" id="PF00531">
    <property type="entry name" value="Death"/>
    <property type="match status" value="1"/>
</dbReference>
<dbReference type="InterPro" id="IPR052491">
    <property type="entry name" value="TNFRSF10"/>
</dbReference>
<dbReference type="SUPFAM" id="SSF47986">
    <property type="entry name" value="DEATH domain"/>
    <property type="match status" value="1"/>
</dbReference>
<dbReference type="InterPro" id="IPR034029">
    <property type="entry name" value="TNFRSF10A/B_death"/>
</dbReference>
<proteinExistence type="predicted"/>
<dbReference type="FunFam" id="2.10.50.10:FF:000004">
    <property type="entry name" value="Tumor necrosis factor receptor superfamily member 6"/>
    <property type="match status" value="1"/>
</dbReference>
<keyword evidence="6 9" id="KW-1015">Disulfide bond</keyword>
<keyword evidence="5" id="KW-0472">Membrane</keyword>
<comment type="subcellular location">
    <subcellularLocation>
        <location evidence="1">Membrane</location>
    </subcellularLocation>
</comment>
<dbReference type="Gene3D" id="1.10.533.10">
    <property type="entry name" value="Death Domain, Fas"/>
    <property type="match status" value="1"/>
</dbReference>
<dbReference type="GO" id="GO:0004888">
    <property type="term" value="F:transmembrane signaling receptor activity"/>
    <property type="evidence" value="ECO:0007669"/>
    <property type="project" value="UniProtKB-ARBA"/>
</dbReference>
<keyword evidence="7" id="KW-0675">Receptor</keyword>
<feature type="repeat" description="TNFR-Cys" evidence="9">
    <location>
        <begin position="121"/>
        <end position="162"/>
    </location>
</feature>
<organism evidence="10 11">
    <name type="scientific">Melopsittacus undulatus</name>
    <name type="common">Budgerigar</name>
    <name type="synonym">Psittacus undulatus</name>
    <dbReference type="NCBI Taxonomy" id="13146"/>
    <lineage>
        <taxon>Eukaryota</taxon>
        <taxon>Metazoa</taxon>
        <taxon>Chordata</taxon>
        <taxon>Craniata</taxon>
        <taxon>Vertebrata</taxon>
        <taxon>Euteleostomi</taxon>
        <taxon>Archelosauria</taxon>
        <taxon>Archosauria</taxon>
        <taxon>Dinosauria</taxon>
        <taxon>Saurischia</taxon>
        <taxon>Theropoda</taxon>
        <taxon>Coelurosauria</taxon>
        <taxon>Aves</taxon>
        <taxon>Neognathae</taxon>
        <taxon>Neoaves</taxon>
        <taxon>Telluraves</taxon>
        <taxon>Australaves</taxon>
        <taxon>Psittaciformes</taxon>
        <taxon>Psittaculidae</taxon>
        <taxon>Melopsittacus</taxon>
    </lineage>
</organism>
<sequence length="338" mass="37301">FPMGLGWVLKQGFLYSQEVPLGTAASALHRRDKVDLSDAHRGEDEFYPVPNSNIYCRKCPAGTYVAEHCKEQNGFSKCLPCKDNEYIKYPNGLLMCFDCRTCREDEVQLSPCRAVQDTQCACRNGTFCSPEHPCEMCQKCRPRCPNGEVELAPCTSSSDRRCGPPTTTHSLSSTCGAAVGGGMGLSCCWDLQHLPTCSVLSLSSHLDRDHRGGNLLGPKGCAGGEPALQALPCPLSFPLFPLPGLRNSFYTFAQKVPHDHWKRFGRALSLLENDIDLAKKEEGMEMLIEMLKKWQERGTINASVNTLLDTLHQINLGGVAEDIAFELVKEGSFQYEVS</sequence>
<dbReference type="InterPro" id="IPR000488">
    <property type="entry name" value="Death_dom"/>
</dbReference>
<evidence type="ECO:0000256" key="7">
    <source>
        <dbReference type="ARBA" id="ARBA00023170"/>
    </source>
</evidence>
<comment type="caution">
    <text evidence="9">Lacks conserved residue(s) required for the propagation of feature annotation.</text>
</comment>
<dbReference type="SMART" id="SM00005">
    <property type="entry name" value="DEATH"/>
    <property type="match status" value="1"/>
</dbReference>
<feature type="disulfide bond" evidence="9">
    <location>
        <begin position="99"/>
        <end position="112"/>
    </location>
</feature>
<evidence type="ECO:0000313" key="10">
    <source>
        <dbReference type="Ensembl" id="ENSMUNP00000025921.1"/>
    </source>
</evidence>
<name>A0A8V5H1C6_MELUD</name>
<feature type="disulfide bond" evidence="9">
    <location>
        <begin position="122"/>
        <end position="137"/>
    </location>
</feature>
<dbReference type="InterPro" id="IPR001368">
    <property type="entry name" value="TNFR/NGFR_Cys_rich_reg"/>
</dbReference>
<reference evidence="10" key="2">
    <citation type="submission" date="2025-08" db="UniProtKB">
        <authorList>
            <consortium name="Ensembl"/>
        </authorList>
    </citation>
    <scope>IDENTIFICATION</scope>
</reference>
<dbReference type="Ensembl" id="ENSMUNT00000029637.1">
    <property type="protein sequence ID" value="ENSMUNP00000025921.1"/>
    <property type="gene ID" value="ENSMUNG00000020040.1"/>
</dbReference>
<dbReference type="InterPro" id="IPR011029">
    <property type="entry name" value="DEATH-like_dom_sf"/>
</dbReference>
<reference evidence="10" key="1">
    <citation type="submission" date="2020-03" db="EMBL/GenBank/DDBJ databases">
        <title>Melopsittacus undulatus (budgerigar) genome, bMelUnd1, maternal haplotype with Z.</title>
        <authorList>
            <person name="Gedman G."/>
            <person name="Mountcastle J."/>
            <person name="Haase B."/>
            <person name="Formenti G."/>
            <person name="Wright T."/>
            <person name="Apodaca J."/>
            <person name="Pelan S."/>
            <person name="Chow W."/>
            <person name="Rhie A."/>
            <person name="Howe K."/>
            <person name="Fedrigo O."/>
            <person name="Jarvis E.D."/>
        </authorList>
    </citation>
    <scope>NUCLEOTIDE SEQUENCE [LARGE SCALE GENOMIC DNA]</scope>
</reference>
<evidence type="ECO:0000313" key="11">
    <source>
        <dbReference type="Proteomes" id="UP000694405"/>
    </source>
</evidence>
<evidence type="ECO:0000256" key="9">
    <source>
        <dbReference type="PROSITE-ProRule" id="PRU00206"/>
    </source>
</evidence>
<dbReference type="GO" id="GO:0005886">
    <property type="term" value="C:plasma membrane"/>
    <property type="evidence" value="ECO:0007669"/>
    <property type="project" value="TreeGrafter"/>
</dbReference>
<keyword evidence="8" id="KW-0325">Glycoprotein</keyword>
<dbReference type="GO" id="GO:0009986">
    <property type="term" value="C:cell surface"/>
    <property type="evidence" value="ECO:0007669"/>
    <property type="project" value="TreeGrafter"/>
</dbReference>
<evidence type="ECO:0000256" key="2">
    <source>
        <dbReference type="ARBA" id="ARBA00022703"/>
    </source>
</evidence>
<dbReference type="CDD" id="cd10580">
    <property type="entry name" value="TNFRSF10"/>
    <property type="match status" value="1"/>
</dbReference>
<dbReference type="Pfam" id="PF00020">
    <property type="entry name" value="TNFR_c6"/>
    <property type="match status" value="2"/>
</dbReference>
<evidence type="ECO:0000256" key="3">
    <source>
        <dbReference type="ARBA" id="ARBA00022729"/>
    </source>
</evidence>
<evidence type="ECO:0000256" key="1">
    <source>
        <dbReference type="ARBA" id="ARBA00004370"/>
    </source>
</evidence>
<dbReference type="Gene3D" id="2.10.50.10">
    <property type="entry name" value="Tumor Necrosis Factor Receptor, subunit A, domain 2"/>
    <property type="match status" value="3"/>
</dbReference>
<evidence type="ECO:0000256" key="4">
    <source>
        <dbReference type="ARBA" id="ARBA00022737"/>
    </source>
</evidence>
<dbReference type="PROSITE" id="PS50050">
    <property type="entry name" value="TNFR_NGFR_2"/>
    <property type="match status" value="2"/>
</dbReference>
<dbReference type="GO" id="GO:0043065">
    <property type="term" value="P:positive regulation of apoptotic process"/>
    <property type="evidence" value="ECO:0007669"/>
    <property type="project" value="TreeGrafter"/>
</dbReference>
<dbReference type="InterPro" id="IPR034024">
    <property type="entry name" value="TNFRSF10_N"/>
</dbReference>
<evidence type="ECO:0000256" key="5">
    <source>
        <dbReference type="ARBA" id="ARBA00023136"/>
    </source>
</evidence>
<dbReference type="PANTHER" id="PTHR46330:SF17">
    <property type="entry name" value="TUMOR NECROSIS FACTOR RECEPTOR SUPERFAMILY, MEMBER 10B"/>
    <property type="match status" value="1"/>
</dbReference>
<keyword evidence="3" id="KW-0732">Signal</keyword>
<dbReference type="SMART" id="SM00208">
    <property type="entry name" value="TNFR"/>
    <property type="match status" value="3"/>
</dbReference>
<dbReference type="GO" id="GO:0036462">
    <property type="term" value="P:TRAIL-activated apoptotic signaling pathway"/>
    <property type="evidence" value="ECO:0007669"/>
    <property type="project" value="TreeGrafter"/>
</dbReference>
<dbReference type="AlphaFoldDB" id="A0A8V5H1C6"/>
<evidence type="ECO:0000256" key="8">
    <source>
        <dbReference type="ARBA" id="ARBA00023180"/>
    </source>
</evidence>
<feature type="disulfide bond" evidence="9">
    <location>
        <begin position="144"/>
        <end position="162"/>
    </location>
</feature>
<protein>
    <submittedName>
        <fullName evidence="10">Uncharacterized protein</fullName>
    </submittedName>
</protein>
<dbReference type="Proteomes" id="UP000694405">
    <property type="component" value="Chromosome 18"/>
</dbReference>
<feature type="repeat" description="TNFR-Cys" evidence="9">
    <location>
        <begin position="80"/>
        <end position="120"/>
    </location>
</feature>
<reference evidence="10" key="3">
    <citation type="submission" date="2025-09" db="UniProtKB">
        <authorList>
            <consortium name="Ensembl"/>
        </authorList>
    </citation>
    <scope>IDENTIFICATION</scope>
</reference>
<dbReference type="PROSITE" id="PS50017">
    <property type="entry name" value="DEATH_DOMAIN"/>
    <property type="match status" value="1"/>
</dbReference>